<accession>A0A1H8T678</accession>
<dbReference type="GO" id="GO:0008395">
    <property type="term" value="F:steroid hydroxylase activity"/>
    <property type="evidence" value="ECO:0007669"/>
    <property type="project" value="TreeGrafter"/>
</dbReference>
<dbReference type="STRING" id="673521.SAMN05660991_02093"/>
<dbReference type="PANTHER" id="PTHR46696">
    <property type="entry name" value="P450, PUTATIVE (EUROFUNG)-RELATED"/>
    <property type="match status" value="1"/>
</dbReference>
<dbReference type="SUPFAM" id="SSF48264">
    <property type="entry name" value="Cytochrome P450"/>
    <property type="match status" value="1"/>
</dbReference>
<comment type="similarity">
    <text evidence="1">Belongs to the cytochrome P450 family.</text>
</comment>
<dbReference type="InterPro" id="IPR036396">
    <property type="entry name" value="Cyt_P450_sf"/>
</dbReference>
<dbReference type="GO" id="GO:0036199">
    <property type="term" value="F:cholest-4-en-3-one 26-monooxygenase activity"/>
    <property type="evidence" value="ECO:0007669"/>
    <property type="project" value="TreeGrafter"/>
</dbReference>
<name>A0A1H8T678_9ACTN</name>
<dbReference type="CDD" id="cd11033">
    <property type="entry name" value="CYP142-like"/>
    <property type="match status" value="1"/>
</dbReference>
<dbReference type="AlphaFoldDB" id="A0A1H8T678"/>
<dbReference type="Gene3D" id="1.10.630.10">
    <property type="entry name" value="Cytochrome P450"/>
    <property type="match status" value="1"/>
</dbReference>
<evidence type="ECO:0000313" key="2">
    <source>
        <dbReference type="EMBL" id="SEO86372.1"/>
    </source>
</evidence>
<dbReference type="InterPro" id="IPR002397">
    <property type="entry name" value="Cyt_P450_B"/>
</dbReference>
<dbReference type="EMBL" id="FOEE01000005">
    <property type="protein sequence ID" value="SEO86372.1"/>
    <property type="molecule type" value="Genomic_DNA"/>
</dbReference>
<dbReference type="Pfam" id="PF00067">
    <property type="entry name" value="p450"/>
    <property type="match status" value="1"/>
</dbReference>
<gene>
    <name evidence="2" type="ORF">SAMN05660991_02093</name>
</gene>
<keyword evidence="3" id="KW-1185">Reference proteome</keyword>
<dbReference type="GO" id="GO:0006707">
    <property type="term" value="P:cholesterol catabolic process"/>
    <property type="evidence" value="ECO:0007669"/>
    <property type="project" value="TreeGrafter"/>
</dbReference>
<dbReference type="GO" id="GO:0020037">
    <property type="term" value="F:heme binding"/>
    <property type="evidence" value="ECO:0007669"/>
    <property type="project" value="InterPro"/>
</dbReference>
<dbReference type="PANTHER" id="PTHR46696:SF4">
    <property type="entry name" value="BIOTIN BIOSYNTHESIS CYTOCHROME P450"/>
    <property type="match status" value="1"/>
</dbReference>
<evidence type="ECO:0000256" key="1">
    <source>
        <dbReference type="ARBA" id="ARBA00010617"/>
    </source>
</evidence>
<organism evidence="2 3">
    <name type="scientific">Trujillonella endophytica</name>
    <dbReference type="NCBI Taxonomy" id="673521"/>
    <lineage>
        <taxon>Bacteria</taxon>
        <taxon>Bacillati</taxon>
        <taxon>Actinomycetota</taxon>
        <taxon>Actinomycetes</taxon>
        <taxon>Geodermatophilales</taxon>
        <taxon>Geodermatophilaceae</taxon>
        <taxon>Trujillonella</taxon>
    </lineage>
</organism>
<reference evidence="3" key="1">
    <citation type="submission" date="2016-10" db="EMBL/GenBank/DDBJ databases">
        <authorList>
            <person name="Varghese N."/>
            <person name="Submissions S."/>
        </authorList>
    </citation>
    <scope>NUCLEOTIDE SEQUENCE [LARGE SCALE GENOMIC DNA]</scope>
    <source>
        <strain evidence="3">DSM 45413</strain>
    </source>
</reference>
<dbReference type="Proteomes" id="UP000198960">
    <property type="component" value="Unassembled WGS sequence"/>
</dbReference>
<proteinExistence type="inferred from homology"/>
<dbReference type="GO" id="GO:0005506">
    <property type="term" value="F:iron ion binding"/>
    <property type="evidence" value="ECO:0007669"/>
    <property type="project" value="InterPro"/>
</dbReference>
<dbReference type="PRINTS" id="PR00359">
    <property type="entry name" value="BP450"/>
</dbReference>
<evidence type="ECO:0000313" key="3">
    <source>
        <dbReference type="Proteomes" id="UP000198960"/>
    </source>
</evidence>
<protein>
    <submittedName>
        <fullName evidence="2">Cytochrome P450</fullName>
    </submittedName>
</protein>
<sequence>MAEWTATDPASTPPALREILVTLPSTPPASPRPYSEVDLSSRAFWDRTFDEREQSFAALRRGELSWHQPFDAPFPHAETGFWAATRLEDITFVSRRPEIFSSAEGIAISPLPKQIQEMTAFFLMMDPPEHTTFRRLISEAFTPRQVARVQSQIAAGAEEIVDGLVGAGSVDFVTACSGILPMRTVSDMIGIAPGDREAVRHAAEALFAGPSPAERAAGVDPLGFMLSQIELLRTAAIEIARHRREHPADDLMTNIVQAEVDGHRLTDEQIGAFMILLSSAGNDTTKQTTSHTILALSRHPEQKQWLMADWDGRIGRAVEEFVRWGTPVMDFARTAVVDTEIRGTPVLAGEKVALFYCSGNRDETVFERPHDFDLARTPNPHVGFGGGGVHYCLGHSVAKSQLRNLFQQLLTRIPDIEIGEPEWLPNTFVHGIERLPAYIP</sequence>
<dbReference type="InterPro" id="IPR001128">
    <property type="entry name" value="Cyt_P450"/>
</dbReference>